<sequence length="111" mass="11735">MKSVESMRAISSRRLIRTSASPVGVTTLTYFSVASKQITSATGIMRTVLPTPARMTLMRSLDPASSAAIDCMRRISAALSPASGDAVRAASRTLIRSTVCCRRSAVAGLSR</sequence>
<name>A0A158L727_9BURK</name>
<dbReference type="EMBL" id="FCON02000548">
    <property type="protein sequence ID" value="SAL88893.1"/>
    <property type="molecule type" value="Genomic_DNA"/>
</dbReference>
<proteinExistence type="predicted"/>
<comment type="caution">
    <text evidence="1">The sequence shown here is derived from an EMBL/GenBank/DDBJ whole genome shotgun (WGS) entry which is preliminary data.</text>
</comment>
<gene>
    <name evidence="1" type="ORF">AWB68_08924</name>
</gene>
<organism evidence="1 2">
    <name type="scientific">Caballeronia choica</name>
    <dbReference type="NCBI Taxonomy" id="326476"/>
    <lineage>
        <taxon>Bacteria</taxon>
        <taxon>Pseudomonadati</taxon>
        <taxon>Pseudomonadota</taxon>
        <taxon>Betaproteobacteria</taxon>
        <taxon>Burkholderiales</taxon>
        <taxon>Burkholderiaceae</taxon>
        <taxon>Caballeronia</taxon>
    </lineage>
</organism>
<protein>
    <submittedName>
        <fullName evidence="1">Uncharacterized protein</fullName>
    </submittedName>
</protein>
<dbReference type="AlphaFoldDB" id="A0A158L727"/>
<keyword evidence="2" id="KW-1185">Reference proteome</keyword>
<evidence type="ECO:0000313" key="2">
    <source>
        <dbReference type="Proteomes" id="UP000054770"/>
    </source>
</evidence>
<reference evidence="1" key="1">
    <citation type="submission" date="2016-01" db="EMBL/GenBank/DDBJ databases">
        <authorList>
            <person name="Peeters C."/>
        </authorList>
    </citation>
    <scope>NUCLEOTIDE SEQUENCE [LARGE SCALE GENOMIC DNA]</scope>
    <source>
        <strain evidence="1">LMG 22940</strain>
    </source>
</reference>
<accession>A0A158L727</accession>
<dbReference type="Proteomes" id="UP000054770">
    <property type="component" value="Unassembled WGS sequence"/>
</dbReference>
<evidence type="ECO:0000313" key="1">
    <source>
        <dbReference type="EMBL" id="SAL88893.1"/>
    </source>
</evidence>